<dbReference type="InterPro" id="IPR000014">
    <property type="entry name" value="PAS"/>
</dbReference>
<keyword evidence="5 13" id="KW-0418">Kinase</keyword>
<dbReference type="PANTHER" id="PTHR45339:SF1">
    <property type="entry name" value="HYBRID SIGNAL TRANSDUCTION HISTIDINE KINASE J"/>
    <property type="match status" value="1"/>
</dbReference>
<dbReference type="InterPro" id="IPR001789">
    <property type="entry name" value="Sig_transdc_resp-reg_receiver"/>
</dbReference>
<dbReference type="SMART" id="SM00388">
    <property type="entry name" value="HisKA"/>
    <property type="match status" value="1"/>
</dbReference>
<sequence length="768" mass="86910">MLELLQNFLNSKEFIPHGHCYLWKPELVGLHLLSDCLIALAYYSIPVTILYFVHKRQDLPFNQMFLLFGTFIVACGTSHIMEVWTLWYPVYWLSGFVKAITAIISIYTAIELVSLVPKALALPSPAQLEAANCKLEREISDRKQIEEVLQESESTLRSFFNSSSMMMGIVELYDNDILHLSDNLKTAQFFGTTPEQMKNRFSSDMGSSQATRQLWMEHYRKANALQAPVRFEYIQETPAASKWFSVSVCPIAISPNGLPRFSYLLEDISDRKQTEVVLQQALSKAEAASIAKSRFLSNMSHELRTPLNAILGFSQMMARSDSLSPDDKQQLQIINRSGGHLLNLINDILSMSKIEAGQMTLNENSFDLFELLNDIEQMLKFKATVKGLYFIFERAADIPQYVRTDESKLRQVLINLLENAIKFTKKGSVILRISLGTGNSQLKTDNFLSPIANPQYRINFAIEDTGPGIAPHEIDTLFDPFFQTETGRQSMQGTGLGLPISREYVRLMGGDITVNSQVGKGATFIFDALVSKTTVDDQKNSTISKRVIGLQPNQPTYRILVVDDVDESRLLLIKLLEPLGFQVYQAVNGTEAIALWSTWEPHLIWMDMRMPMMNGYEVTRQIKATSKGQSTIIIALTASAFEEERSQILTVGCDDFLRKPFQESVLFDTMARHLGVRYIYEEENHLASQQATVTFKQLTVEDLSVMPAEWIEQLHYAVLCANDEIILQLIEQIPEKEASLAQALTDLVNNFRLDMLLELAQQFANTQA</sequence>
<keyword evidence="14" id="KW-1185">Reference proteome</keyword>
<dbReference type="GO" id="GO:0000155">
    <property type="term" value="F:phosphorelay sensor kinase activity"/>
    <property type="evidence" value="ECO:0007669"/>
    <property type="project" value="InterPro"/>
</dbReference>
<feature type="transmembrane region" description="Helical" evidence="10">
    <location>
        <begin position="32"/>
        <end position="53"/>
    </location>
</feature>
<dbReference type="SMART" id="SM00387">
    <property type="entry name" value="HATPase_c"/>
    <property type="match status" value="1"/>
</dbReference>
<dbReference type="CDD" id="cd00082">
    <property type="entry name" value="HisKA"/>
    <property type="match status" value="1"/>
</dbReference>
<feature type="modified residue" description="4-aspartylphosphate" evidence="8">
    <location>
        <position position="607"/>
    </location>
</feature>
<dbReference type="Pfam" id="PF00072">
    <property type="entry name" value="Response_reg"/>
    <property type="match status" value="1"/>
</dbReference>
<dbReference type="CDD" id="cd17546">
    <property type="entry name" value="REC_hyHK_CKI1_RcsC-like"/>
    <property type="match status" value="1"/>
</dbReference>
<evidence type="ECO:0000313" key="14">
    <source>
        <dbReference type="Proteomes" id="UP000076925"/>
    </source>
</evidence>
<evidence type="ECO:0000256" key="10">
    <source>
        <dbReference type="SAM" id="Phobius"/>
    </source>
</evidence>
<dbReference type="NCBIfam" id="TIGR00229">
    <property type="entry name" value="sensory_box"/>
    <property type="match status" value="1"/>
</dbReference>
<dbReference type="Gene3D" id="3.30.565.10">
    <property type="entry name" value="Histidine kinase-like ATPase, C-terminal domain"/>
    <property type="match status" value="1"/>
</dbReference>
<dbReference type="PROSITE" id="PS50110">
    <property type="entry name" value="RESPONSE_REGULATORY"/>
    <property type="match status" value="1"/>
</dbReference>
<dbReference type="OrthoDB" id="569347at2"/>
<evidence type="ECO:0000256" key="3">
    <source>
        <dbReference type="ARBA" id="ARBA00012438"/>
    </source>
</evidence>
<evidence type="ECO:0000256" key="4">
    <source>
        <dbReference type="ARBA" id="ARBA00022553"/>
    </source>
</evidence>
<comment type="caution">
    <text evidence="13">The sequence shown here is derived from an EMBL/GenBank/DDBJ whole genome shotgun (WGS) entry which is preliminary data.</text>
</comment>
<dbReference type="RefSeq" id="WP_017741729.1">
    <property type="nucleotide sequence ID" value="NZ_KQ976354.1"/>
</dbReference>
<feature type="domain" description="Response regulatory" evidence="12">
    <location>
        <begin position="558"/>
        <end position="674"/>
    </location>
</feature>
<dbReference type="SUPFAM" id="SSF47384">
    <property type="entry name" value="Homodimeric domain of signal transducing histidine kinase"/>
    <property type="match status" value="1"/>
</dbReference>
<gene>
    <name evidence="13" type="ORF">WA1_20250</name>
</gene>
<dbReference type="InterPro" id="IPR036890">
    <property type="entry name" value="HATPase_C_sf"/>
</dbReference>
<dbReference type="PROSITE" id="PS50109">
    <property type="entry name" value="HIS_KIN"/>
    <property type="match status" value="1"/>
</dbReference>
<keyword evidence="10" id="KW-0472">Membrane</keyword>
<feature type="coiled-coil region" evidence="9">
    <location>
        <begin position="128"/>
        <end position="155"/>
    </location>
</feature>
<dbReference type="Gene3D" id="3.30.450.20">
    <property type="entry name" value="PAS domain"/>
    <property type="match status" value="1"/>
</dbReference>
<dbReference type="SUPFAM" id="SSF52172">
    <property type="entry name" value="CheY-like"/>
    <property type="match status" value="1"/>
</dbReference>
<dbReference type="InterPro" id="IPR058544">
    <property type="entry name" value="ETR1_N"/>
</dbReference>
<keyword evidence="5 13" id="KW-0808">Transferase</keyword>
<feature type="transmembrane region" description="Helical" evidence="10">
    <location>
        <begin position="65"/>
        <end position="84"/>
    </location>
</feature>
<comment type="catalytic activity">
    <reaction evidence="1">
        <text>ATP + protein L-histidine = ADP + protein N-phospho-L-histidine.</text>
        <dbReference type="EC" id="2.7.13.3"/>
    </reaction>
</comment>
<keyword evidence="9" id="KW-0175">Coiled coil</keyword>
<dbReference type="Gene3D" id="3.40.50.2300">
    <property type="match status" value="1"/>
</dbReference>
<dbReference type="FunFam" id="3.30.565.10:FF:000010">
    <property type="entry name" value="Sensor histidine kinase RcsC"/>
    <property type="match status" value="1"/>
</dbReference>
<evidence type="ECO:0000313" key="13">
    <source>
        <dbReference type="EMBL" id="KYC42308.1"/>
    </source>
</evidence>
<dbReference type="Pfam" id="PF00512">
    <property type="entry name" value="HisKA"/>
    <property type="match status" value="1"/>
</dbReference>
<dbReference type="SMART" id="SM00448">
    <property type="entry name" value="REC"/>
    <property type="match status" value="1"/>
</dbReference>
<dbReference type="InterPro" id="IPR004358">
    <property type="entry name" value="Sig_transdc_His_kin-like_C"/>
</dbReference>
<dbReference type="Pfam" id="PF02518">
    <property type="entry name" value="HATPase_c"/>
    <property type="match status" value="1"/>
</dbReference>
<dbReference type="Pfam" id="PF25487">
    <property type="entry name" value="ETR1_N"/>
    <property type="match status" value="1"/>
</dbReference>
<name>A0A139XC85_9CYAN</name>
<dbReference type="STRING" id="128403.WA1_20250"/>
<dbReference type="InterPro" id="IPR035965">
    <property type="entry name" value="PAS-like_dom_sf"/>
</dbReference>
<dbReference type="InterPro" id="IPR003594">
    <property type="entry name" value="HATPase_dom"/>
</dbReference>
<evidence type="ECO:0000256" key="8">
    <source>
        <dbReference type="PROSITE-ProRule" id="PRU00169"/>
    </source>
</evidence>
<evidence type="ECO:0000256" key="2">
    <source>
        <dbReference type="ARBA" id="ARBA00006402"/>
    </source>
</evidence>
<proteinExistence type="inferred from homology"/>
<evidence type="ECO:0000256" key="7">
    <source>
        <dbReference type="ARBA" id="ARBA00074306"/>
    </source>
</evidence>
<dbReference type="CDD" id="cd16922">
    <property type="entry name" value="HATPase_EvgS-ArcB-TorS-like"/>
    <property type="match status" value="1"/>
</dbReference>
<reference evidence="13 14" key="1">
    <citation type="journal article" date="2013" name="Genome Biol. Evol.">
        <title>Genomes of Stigonematalean cyanobacteria (subsection V) and the evolution of oxygenic photosynthesis from prokaryotes to plastids.</title>
        <authorList>
            <person name="Dagan T."/>
            <person name="Roettger M."/>
            <person name="Stucken K."/>
            <person name="Landan G."/>
            <person name="Koch R."/>
            <person name="Major P."/>
            <person name="Gould S.B."/>
            <person name="Goremykin V.V."/>
            <person name="Rippka R."/>
            <person name="Tandeau de Marsac N."/>
            <person name="Gugger M."/>
            <person name="Lockhart P.J."/>
            <person name="Allen J.F."/>
            <person name="Brune I."/>
            <person name="Maus I."/>
            <person name="Puhler A."/>
            <person name="Martin W.F."/>
        </authorList>
    </citation>
    <scope>NUCLEOTIDE SEQUENCE [LARGE SCALE GENOMIC DNA]</scope>
    <source>
        <strain evidence="13 14">PCC 7110</strain>
    </source>
</reference>
<keyword evidence="10" id="KW-0812">Transmembrane</keyword>
<dbReference type="PANTHER" id="PTHR45339">
    <property type="entry name" value="HYBRID SIGNAL TRANSDUCTION HISTIDINE KINASE J"/>
    <property type="match status" value="1"/>
</dbReference>
<dbReference type="InterPro" id="IPR036097">
    <property type="entry name" value="HisK_dim/P_sf"/>
</dbReference>
<organism evidence="13 14">
    <name type="scientific">Scytonema hofmannii PCC 7110</name>
    <dbReference type="NCBI Taxonomy" id="128403"/>
    <lineage>
        <taxon>Bacteria</taxon>
        <taxon>Bacillati</taxon>
        <taxon>Cyanobacteriota</taxon>
        <taxon>Cyanophyceae</taxon>
        <taxon>Nostocales</taxon>
        <taxon>Scytonemataceae</taxon>
        <taxon>Scytonema</taxon>
    </lineage>
</organism>
<feature type="domain" description="Histidine kinase" evidence="11">
    <location>
        <begin position="298"/>
        <end position="532"/>
    </location>
</feature>
<evidence type="ECO:0000259" key="11">
    <source>
        <dbReference type="PROSITE" id="PS50109"/>
    </source>
</evidence>
<dbReference type="SUPFAM" id="SSF55874">
    <property type="entry name" value="ATPase domain of HSP90 chaperone/DNA topoisomerase II/histidine kinase"/>
    <property type="match status" value="1"/>
</dbReference>
<dbReference type="PRINTS" id="PR00344">
    <property type="entry name" value="BCTRLSENSOR"/>
</dbReference>
<dbReference type="EC" id="2.7.13.3" evidence="3"/>
<evidence type="ECO:0000256" key="5">
    <source>
        <dbReference type="ARBA" id="ARBA00022777"/>
    </source>
</evidence>
<dbReference type="InterPro" id="IPR011006">
    <property type="entry name" value="CheY-like_superfamily"/>
</dbReference>
<dbReference type="Proteomes" id="UP000076925">
    <property type="component" value="Unassembled WGS sequence"/>
</dbReference>
<evidence type="ECO:0000256" key="1">
    <source>
        <dbReference type="ARBA" id="ARBA00000085"/>
    </source>
</evidence>
<keyword evidence="6" id="KW-0902">Two-component regulatory system</keyword>
<dbReference type="AlphaFoldDB" id="A0A139XC85"/>
<dbReference type="SUPFAM" id="SSF55785">
    <property type="entry name" value="PYP-like sensor domain (PAS domain)"/>
    <property type="match status" value="1"/>
</dbReference>
<comment type="similarity">
    <text evidence="2">In the N-terminal section; belongs to the phytochrome family.</text>
</comment>
<protein>
    <recommendedName>
        <fullName evidence="7">Circadian input-output histidine kinase CikA</fullName>
        <ecNumber evidence="3">2.7.13.3</ecNumber>
    </recommendedName>
</protein>
<dbReference type="Gene3D" id="1.10.287.130">
    <property type="match status" value="1"/>
</dbReference>
<accession>A0A139XC85</accession>
<keyword evidence="4 8" id="KW-0597">Phosphoprotein</keyword>
<dbReference type="InterPro" id="IPR003661">
    <property type="entry name" value="HisK_dim/P_dom"/>
</dbReference>
<keyword evidence="10" id="KW-1133">Transmembrane helix</keyword>
<dbReference type="InterPro" id="IPR005467">
    <property type="entry name" value="His_kinase_dom"/>
</dbReference>
<evidence type="ECO:0000256" key="9">
    <source>
        <dbReference type="SAM" id="Coils"/>
    </source>
</evidence>
<evidence type="ECO:0000259" key="12">
    <source>
        <dbReference type="PROSITE" id="PS50110"/>
    </source>
</evidence>
<dbReference type="EMBL" id="ANNX02000020">
    <property type="protein sequence ID" value="KYC42308.1"/>
    <property type="molecule type" value="Genomic_DNA"/>
</dbReference>
<evidence type="ECO:0000256" key="6">
    <source>
        <dbReference type="ARBA" id="ARBA00023012"/>
    </source>
</evidence>